<dbReference type="Proteomes" id="UP000085678">
    <property type="component" value="Unplaced"/>
</dbReference>
<dbReference type="InterPro" id="IPR004170">
    <property type="entry name" value="WWE_dom"/>
</dbReference>
<feature type="compositionally biased region" description="Polar residues" evidence="3">
    <location>
        <begin position="19"/>
        <end position="40"/>
    </location>
</feature>
<dbReference type="PROSITE" id="PS51043">
    <property type="entry name" value="DDHD"/>
    <property type="match status" value="1"/>
</dbReference>
<dbReference type="GO" id="GO:0046872">
    <property type="term" value="F:metal ion binding"/>
    <property type="evidence" value="ECO:0007669"/>
    <property type="project" value="InterPro"/>
</dbReference>
<dbReference type="AlphaFoldDB" id="A0A1S3JAW2"/>
<evidence type="ECO:0000256" key="2">
    <source>
        <dbReference type="SAM" id="Coils"/>
    </source>
</evidence>
<dbReference type="PANTHER" id="PTHR23509:SF10">
    <property type="entry name" value="LD21067P"/>
    <property type="match status" value="1"/>
</dbReference>
<dbReference type="PANTHER" id="PTHR23509">
    <property type="entry name" value="PA-PL1 PHOSPHOLIPASE FAMILY"/>
    <property type="match status" value="1"/>
</dbReference>
<feature type="compositionally biased region" description="Pro residues" evidence="3">
    <location>
        <begin position="861"/>
        <end position="870"/>
    </location>
</feature>
<dbReference type="Gene3D" id="1.10.150.50">
    <property type="entry name" value="Transcription Factor, Ets-1"/>
    <property type="match status" value="1"/>
</dbReference>
<protein>
    <submittedName>
        <fullName evidence="7">Phospholipase DDHD2</fullName>
    </submittedName>
</protein>
<dbReference type="Pfam" id="PF02825">
    <property type="entry name" value="WWE"/>
    <property type="match status" value="1"/>
</dbReference>
<evidence type="ECO:0000259" key="4">
    <source>
        <dbReference type="PROSITE" id="PS50918"/>
    </source>
</evidence>
<feature type="domain" description="DDHD" evidence="5">
    <location>
        <begin position="566"/>
        <end position="768"/>
    </location>
</feature>
<feature type="coiled-coil region" evidence="2">
    <location>
        <begin position="480"/>
        <end position="524"/>
    </location>
</feature>
<feature type="compositionally biased region" description="Low complexity" evidence="3">
    <location>
        <begin position="822"/>
        <end position="831"/>
    </location>
</feature>
<dbReference type="OrthoDB" id="69269at2759"/>
<feature type="region of interest" description="Disordered" evidence="3">
    <location>
        <begin position="779"/>
        <end position="876"/>
    </location>
</feature>
<name>A0A1S3JAW2_LINAN</name>
<feature type="domain" description="WWE" evidence="4">
    <location>
        <begin position="53"/>
        <end position="138"/>
    </location>
</feature>
<reference evidence="7" key="1">
    <citation type="submission" date="2025-08" db="UniProtKB">
        <authorList>
            <consortium name="RefSeq"/>
        </authorList>
    </citation>
    <scope>IDENTIFICATION</scope>
    <source>
        <tissue evidence="7">Gonads</tissue>
    </source>
</reference>
<feature type="region of interest" description="Disordered" evidence="3">
    <location>
        <begin position="1"/>
        <end position="40"/>
    </location>
</feature>
<dbReference type="Pfam" id="PF02862">
    <property type="entry name" value="DDHD"/>
    <property type="match status" value="1"/>
</dbReference>
<dbReference type="InterPro" id="IPR004177">
    <property type="entry name" value="DDHD_dom"/>
</dbReference>
<dbReference type="InParanoid" id="A0A1S3JAW2"/>
<evidence type="ECO:0000256" key="3">
    <source>
        <dbReference type="SAM" id="MobiDB-lite"/>
    </source>
</evidence>
<dbReference type="Pfam" id="PF23464">
    <property type="entry name" value="WWE_3"/>
    <property type="match status" value="1"/>
</dbReference>
<organism evidence="6 7">
    <name type="scientific">Lingula anatina</name>
    <name type="common">Brachiopod</name>
    <name type="synonym">Lingula unguis</name>
    <dbReference type="NCBI Taxonomy" id="7574"/>
    <lineage>
        <taxon>Eukaryota</taxon>
        <taxon>Metazoa</taxon>
        <taxon>Spiralia</taxon>
        <taxon>Lophotrochozoa</taxon>
        <taxon>Brachiopoda</taxon>
        <taxon>Linguliformea</taxon>
        <taxon>Lingulata</taxon>
        <taxon>Lingulida</taxon>
        <taxon>Linguloidea</taxon>
        <taxon>Lingulidae</taxon>
        <taxon>Lingula</taxon>
    </lineage>
</organism>
<evidence type="ECO:0000313" key="6">
    <source>
        <dbReference type="Proteomes" id="UP000085678"/>
    </source>
</evidence>
<evidence type="ECO:0000313" key="7">
    <source>
        <dbReference type="RefSeq" id="XP_013407537.1"/>
    </source>
</evidence>
<dbReference type="InterPro" id="IPR013761">
    <property type="entry name" value="SAM/pointed_sf"/>
</dbReference>
<evidence type="ECO:0000259" key="5">
    <source>
        <dbReference type="PROSITE" id="PS51043"/>
    </source>
</evidence>
<proteinExistence type="inferred from homology"/>
<dbReference type="GO" id="GO:0004620">
    <property type="term" value="F:phospholipase activity"/>
    <property type="evidence" value="ECO:0007669"/>
    <property type="project" value="TreeGrafter"/>
</dbReference>
<dbReference type="SUPFAM" id="SSF47769">
    <property type="entry name" value="SAM/Pointed domain"/>
    <property type="match status" value="1"/>
</dbReference>
<comment type="similarity">
    <text evidence="1">Belongs to the PA-PLA1 family.</text>
</comment>
<dbReference type="GeneID" id="106171641"/>
<sequence>MPPSGPPPPLSSSMGQPSNIFTPQGQAPSTQPHFHSDSQNVNLQPHLAGHHGQLPTSSSVFQPVRSHWFYSKHVEGKELWKPFSYKDAARLEDALHRRATASGSEIIVPTQGGRYDVDVIKRQQFAVYWDEEPSSVTRSSWFYKPEGAARFLPYDEQFCARLEEEYQAAVMNNVWPRKLQIDEGTIVMHSPYTIEHYSTNSIPDEYGTIPLHSRARCVIRGTQDFEDIEEGEPDQIDHLVFVVHGIGPVCDLRFRDIRECLDDFRSVSLSLMQSHFKQYLERGQAGRVEYLPVHWHKALHGEATGVDRKLREITLKSIPKLRHFTNDTLLDLLFYTSPVYCQQIADTVSGEMNRLHELFLQRQPNFKGNVSVMGHSLGSQILFDLLLHQKDSEGKALPAVSQEQGQLTFEREVSPLSEESHVEDADEEEEESLEALLEKLGLSSFLETFNKEQIDLDSLTEIEESDIKEMGLPMGPRKKLQKYIRNKKEKEKKKQETAASKSKREAAQKIIEEQKQAASEATCKLNSNGQGITQEHPLLKQASSTSISYVTGLAGTGQPCVSYPQLQFEMANFFALGSPIAMFMTVRGVGSIGEEYKLPTCPGFFNIFHPFDPVAYRIEPLINPNYTMKPVLMPHHKGRKRLHLELKESLSRYGADLKQKIVQSLKGTWNMINDFARAHRSTPEEIVNSEVDSVISDLAKQQEETEQASVASEEEIIVGSMNQGRRIDYVLQEKPIESFNDYLFALGSHACYWESEDTALMILKEIYLPLGMTPVMPGSDLTANRFPRPPSQQSLGPSPTMLGAPPRGPPMGPPSGPPPGHPSGAMSGPAGYSAGPLPGNYAAVSRGSPPPPYTAQQAPAAAPPSGPPPLQGFVRR</sequence>
<dbReference type="SMART" id="SM00454">
    <property type="entry name" value="SAM"/>
    <property type="match status" value="1"/>
</dbReference>
<dbReference type="InterPro" id="IPR057825">
    <property type="entry name" value="WWE_SEC23-DDH2"/>
</dbReference>
<dbReference type="STRING" id="7574.A0A1S3JAW2"/>
<dbReference type="RefSeq" id="XP_013407537.1">
    <property type="nucleotide sequence ID" value="XM_013552083.1"/>
</dbReference>
<gene>
    <name evidence="7" type="primary">LOC106171641</name>
</gene>
<keyword evidence="2" id="KW-0175">Coiled coil</keyword>
<dbReference type="InterPro" id="IPR001660">
    <property type="entry name" value="SAM"/>
</dbReference>
<accession>A0A1S3JAW2</accession>
<dbReference type="PROSITE" id="PS50918">
    <property type="entry name" value="WWE"/>
    <property type="match status" value="1"/>
</dbReference>
<dbReference type="SMART" id="SM01127">
    <property type="entry name" value="DDHD"/>
    <property type="match status" value="1"/>
</dbReference>
<dbReference type="KEGG" id="lak:106171641"/>
<evidence type="ECO:0000256" key="1">
    <source>
        <dbReference type="ARBA" id="ARBA00038464"/>
    </source>
</evidence>
<dbReference type="InterPro" id="IPR058055">
    <property type="entry name" value="PA-PLA1"/>
</dbReference>
<keyword evidence="6" id="KW-1185">Reference proteome</keyword>
<feature type="compositionally biased region" description="Pro residues" evidence="3">
    <location>
        <begin position="1"/>
        <end position="10"/>
    </location>
</feature>
<dbReference type="GO" id="GO:0030134">
    <property type="term" value="C:COPII-coated ER to Golgi transport vesicle"/>
    <property type="evidence" value="ECO:0007669"/>
    <property type="project" value="TreeGrafter"/>
</dbReference>
<dbReference type="Pfam" id="PF00536">
    <property type="entry name" value="SAM_1"/>
    <property type="match status" value="1"/>
</dbReference>
<feature type="compositionally biased region" description="Pro residues" evidence="3">
    <location>
        <begin position="806"/>
        <end position="821"/>
    </location>
</feature>